<gene>
    <name evidence="2" type="ORF">SAMN05216259_10876</name>
</gene>
<dbReference type="Proteomes" id="UP000199341">
    <property type="component" value="Unassembled WGS sequence"/>
</dbReference>
<name>A0A1H0HIU5_9ACTN</name>
<accession>A0A1H0HIU5</accession>
<feature type="region of interest" description="Disordered" evidence="1">
    <location>
        <begin position="1"/>
        <end position="37"/>
    </location>
</feature>
<dbReference type="AlphaFoldDB" id="A0A1H0HIU5"/>
<evidence type="ECO:0000313" key="2">
    <source>
        <dbReference type="EMBL" id="SDO19126.1"/>
    </source>
</evidence>
<keyword evidence="3" id="KW-1185">Reference proteome</keyword>
<dbReference type="STRING" id="310781.SAMN05216259_10876"/>
<sequence length="37" mass="3828">MLTVAGLSNVGIPLGSPIARLGTPHARPRAPPEHQES</sequence>
<reference evidence="3" key="1">
    <citation type="submission" date="2016-10" db="EMBL/GenBank/DDBJ databases">
        <authorList>
            <person name="Varghese N."/>
            <person name="Submissions S."/>
        </authorList>
    </citation>
    <scope>NUCLEOTIDE SEQUENCE [LARGE SCALE GENOMIC DNA]</scope>
    <source>
        <strain evidence="3">CGMCC 4.2022</strain>
    </source>
</reference>
<evidence type="ECO:0000256" key="1">
    <source>
        <dbReference type="SAM" id="MobiDB-lite"/>
    </source>
</evidence>
<dbReference type="EMBL" id="FNIE01000008">
    <property type="protein sequence ID" value="SDO19126.1"/>
    <property type="molecule type" value="Genomic_DNA"/>
</dbReference>
<protein>
    <submittedName>
        <fullName evidence="2">Uncharacterized protein</fullName>
    </submittedName>
</protein>
<organism evidence="2 3">
    <name type="scientific">Actinacidiphila guanduensis</name>
    <dbReference type="NCBI Taxonomy" id="310781"/>
    <lineage>
        <taxon>Bacteria</taxon>
        <taxon>Bacillati</taxon>
        <taxon>Actinomycetota</taxon>
        <taxon>Actinomycetes</taxon>
        <taxon>Kitasatosporales</taxon>
        <taxon>Streptomycetaceae</taxon>
        <taxon>Actinacidiphila</taxon>
    </lineage>
</organism>
<evidence type="ECO:0000313" key="3">
    <source>
        <dbReference type="Proteomes" id="UP000199341"/>
    </source>
</evidence>
<proteinExistence type="predicted"/>